<name>B0X2R7_CULQU</name>
<accession>B0X2R7</accession>
<dbReference type="InParanoid" id="B0X2R7"/>
<dbReference type="OMA" id="MIRNHRS"/>
<evidence type="ECO:0000313" key="3">
    <source>
        <dbReference type="EMBL" id="EDS39391.1"/>
    </source>
</evidence>
<dbReference type="Proteomes" id="UP000002320">
    <property type="component" value="Unassembled WGS sequence"/>
</dbReference>
<reference evidence="3" key="1">
    <citation type="submission" date="2007-03" db="EMBL/GenBank/DDBJ databases">
        <title>Annotation of Culex pipiens quinquefasciatus.</title>
        <authorList>
            <consortium name="The Broad Institute Genome Sequencing Platform"/>
            <person name="Atkinson P.W."/>
            <person name="Hemingway J."/>
            <person name="Christensen B.M."/>
            <person name="Higgs S."/>
            <person name="Kodira C."/>
            <person name="Hannick L."/>
            <person name="Megy K."/>
            <person name="O'Leary S."/>
            <person name="Pearson M."/>
            <person name="Haas B.J."/>
            <person name="Mauceli E."/>
            <person name="Wortman J.R."/>
            <person name="Lee N.H."/>
            <person name="Guigo R."/>
            <person name="Stanke M."/>
            <person name="Alvarado L."/>
            <person name="Amedeo P."/>
            <person name="Antoine C.H."/>
            <person name="Arensburger P."/>
            <person name="Bidwell S.L."/>
            <person name="Crawford M."/>
            <person name="Camaro F."/>
            <person name="Devon K."/>
            <person name="Engels R."/>
            <person name="Hammond M."/>
            <person name="Howarth C."/>
            <person name="Koehrsen M."/>
            <person name="Lawson D."/>
            <person name="Montgomery P."/>
            <person name="Nene V."/>
            <person name="Nusbaum C."/>
            <person name="Puiu D."/>
            <person name="Romero-Severson J."/>
            <person name="Severson D.W."/>
            <person name="Shumway M."/>
            <person name="Sisk P."/>
            <person name="Stolte C."/>
            <person name="Zeng Q."/>
            <person name="Eisenstadt E."/>
            <person name="Fraser-Liggett C."/>
            <person name="Strausberg R."/>
            <person name="Galagan J."/>
            <person name="Birren B."/>
            <person name="Collins F.H."/>
        </authorList>
    </citation>
    <scope>NUCLEOTIDE SEQUENCE [LARGE SCALE GENOMIC DNA]</scope>
    <source>
        <strain evidence="3">JHB</strain>
    </source>
</reference>
<organism>
    <name type="scientific">Culex quinquefasciatus</name>
    <name type="common">Southern house mosquito</name>
    <name type="synonym">Culex pungens</name>
    <dbReference type="NCBI Taxonomy" id="7176"/>
    <lineage>
        <taxon>Eukaryota</taxon>
        <taxon>Metazoa</taxon>
        <taxon>Ecdysozoa</taxon>
        <taxon>Arthropoda</taxon>
        <taxon>Hexapoda</taxon>
        <taxon>Insecta</taxon>
        <taxon>Pterygota</taxon>
        <taxon>Neoptera</taxon>
        <taxon>Endopterygota</taxon>
        <taxon>Diptera</taxon>
        <taxon>Nematocera</taxon>
        <taxon>Culicoidea</taxon>
        <taxon>Culicidae</taxon>
        <taxon>Culicinae</taxon>
        <taxon>Culicini</taxon>
        <taxon>Culex</taxon>
        <taxon>Culex</taxon>
    </lineage>
</organism>
<proteinExistence type="predicted"/>
<dbReference type="AlphaFoldDB" id="B0X2R7"/>
<feature type="transmembrane region" description="Helical" evidence="2">
    <location>
        <begin position="81"/>
        <end position="99"/>
    </location>
</feature>
<evidence type="ECO:0000313" key="5">
    <source>
        <dbReference type="Proteomes" id="UP000002320"/>
    </source>
</evidence>
<sequence length="296" mass="33993">MIFKDKLVCARGGVDGEEIPLKSPTPGGKDPVVMSKKAKKKKSTTSHGQGHGPLPSAAGPEDKESSGDSSPEHKLSRLDRFCMLFISIVVFLLCESYLIKMLTFMLDTKYERHLQTIDELIVSDVKFCVDPTEESFFRSIDSGLVSKLLLRNISRELYPNCSYCHTCDWARYFVGSKGNVDPATGFNKFYILKEQLFGNATFHVFMRNDLLVEYFEWFGLRLFGTSIWKHWVDNYWRDITNRPREQASAMLTTQDLITLWRILCYGIAFAFVVLVVEVIMHKKVQLMKMLTLKQNK</sequence>
<keyword evidence="2" id="KW-1133">Transmembrane helix</keyword>
<dbReference type="KEGG" id="cqu:CpipJ_CPIJ013242"/>
<keyword evidence="2" id="KW-0812">Transmembrane</keyword>
<evidence type="ECO:0000256" key="1">
    <source>
        <dbReference type="SAM" id="MobiDB-lite"/>
    </source>
</evidence>
<protein>
    <submittedName>
        <fullName evidence="3 4">Uncharacterized protein</fullName>
    </submittedName>
</protein>
<dbReference type="EnsemblMetazoa" id="CPIJ013242-RA">
    <property type="protein sequence ID" value="CPIJ013242-PA"/>
    <property type="gene ID" value="CPIJ013242"/>
</dbReference>
<feature type="region of interest" description="Disordered" evidence="1">
    <location>
        <begin position="15"/>
        <end position="71"/>
    </location>
</feature>
<dbReference type="HOGENOM" id="CLU_940906_0_0_1"/>
<evidence type="ECO:0000256" key="2">
    <source>
        <dbReference type="SAM" id="Phobius"/>
    </source>
</evidence>
<dbReference type="VEuPathDB" id="VectorBase:CPIJ013242"/>
<feature type="transmembrane region" description="Helical" evidence="2">
    <location>
        <begin position="259"/>
        <end position="280"/>
    </location>
</feature>
<dbReference type="EMBL" id="DS232297">
    <property type="protein sequence ID" value="EDS39391.1"/>
    <property type="molecule type" value="Genomic_DNA"/>
</dbReference>
<dbReference type="VEuPathDB" id="VectorBase:CQUJHB020256"/>
<keyword evidence="2" id="KW-0472">Membrane</keyword>
<feature type="compositionally biased region" description="Basic and acidic residues" evidence="1">
    <location>
        <begin position="60"/>
        <end position="71"/>
    </location>
</feature>
<reference evidence="4" key="2">
    <citation type="submission" date="2021-02" db="UniProtKB">
        <authorList>
            <consortium name="EnsemblMetazoa"/>
        </authorList>
    </citation>
    <scope>IDENTIFICATION</scope>
    <source>
        <strain evidence="4">JHB</strain>
    </source>
</reference>
<evidence type="ECO:0000313" key="4">
    <source>
        <dbReference type="EnsemblMetazoa" id="CPIJ013242-PA"/>
    </source>
</evidence>
<keyword evidence="5" id="KW-1185">Reference proteome</keyword>
<gene>
    <name evidence="4" type="primary">6046795</name>
    <name evidence="3" type="ORF">CpipJ_CPIJ013242</name>
</gene>